<dbReference type="InterPro" id="IPR017871">
    <property type="entry name" value="ABC_transporter-like_CS"/>
</dbReference>
<gene>
    <name evidence="6" type="ORF">ARHIZOSPH14_32570</name>
</gene>
<dbReference type="AlphaFoldDB" id="A0A9W6D0K3"/>
<dbReference type="GO" id="GO:0005524">
    <property type="term" value="F:ATP binding"/>
    <property type="evidence" value="ECO:0007669"/>
    <property type="project" value="UniProtKB-KW"/>
</dbReference>
<dbReference type="InterPro" id="IPR003593">
    <property type="entry name" value="AAA+_ATPase"/>
</dbReference>
<dbReference type="GO" id="GO:0016887">
    <property type="term" value="F:ATP hydrolysis activity"/>
    <property type="evidence" value="ECO:0007669"/>
    <property type="project" value="InterPro"/>
</dbReference>
<evidence type="ECO:0000313" key="6">
    <source>
        <dbReference type="EMBL" id="GLI29015.1"/>
    </source>
</evidence>
<dbReference type="SMART" id="SM00382">
    <property type="entry name" value="AAA"/>
    <property type="match status" value="1"/>
</dbReference>
<dbReference type="RefSeq" id="WP_281886858.1">
    <property type="nucleotide sequence ID" value="NZ_BSDP01000001.1"/>
</dbReference>
<name>A0A9W6D0K3_9MICO</name>
<dbReference type="CDD" id="cd03257">
    <property type="entry name" value="ABC_NikE_OppD_transporters"/>
    <property type="match status" value="1"/>
</dbReference>
<dbReference type="GO" id="GO:0055085">
    <property type="term" value="P:transmembrane transport"/>
    <property type="evidence" value="ECO:0007669"/>
    <property type="project" value="UniProtKB-ARBA"/>
</dbReference>
<dbReference type="SUPFAM" id="SSF52540">
    <property type="entry name" value="P-loop containing nucleoside triphosphate hydrolases"/>
    <property type="match status" value="1"/>
</dbReference>
<comment type="caution">
    <text evidence="6">The sequence shown here is derived from an EMBL/GenBank/DDBJ whole genome shotgun (WGS) entry which is preliminary data.</text>
</comment>
<keyword evidence="2" id="KW-0813">Transport</keyword>
<dbReference type="InterPro" id="IPR003439">
    <property type="entry name" value="ABC_transporter-like_ATP-bd"/>
</dbReference>
<keyword evidence="4" id="KW-0067">ATP-binding</keyword>
<dbReference type="EMBL" id="BSDP01000001">
    <property type="protein sequence ID" value="GLI29015.1"/>
    <property type="molecule type" value="Genomic_DNA"/>
</dbReference>
<reference evidence="6" key="1">
    <citation type="submission" date="2022-12" db="EMBL/GenBank/DDBJ databases">
        <title>Reference genome sequencing for broad-spectrum identification of bacterial and archaeal isolates by mass spectrometry.</title>
        <authorList>
            <person name="Sekiguchi Y."/>
            <person name="Tourlousse D.M."/>
        </authorList>
    </citation>
    <scope>NUCLEOTIDE SEQUENCE</scope>
    <source>
        <strain evidence="6">14</strain>
    </source>
</reference>
<keyword evidence="7" id="KW-1185">Reference proteome</keyword>
<evidence type="ECO:0000313" key="7">
    <source>
        <dbReference type="Proteomes" id="UP001144396"/>
    </source>
</evidence>
<organism evidence="6 7">
    <name type="scientific">Agromyces rhizosphaerae</name>
    <dbReference type="NCBI Taxonomy" id="88374"/>
    <lineage>
        <taxon>Bacteria</taxon>
        <taxon>Bacillati</taxon>
        <taxon>Actinomycetota</taxon>
        <taxon>Actinomycetes</taxon>
        <taxon>Micrococcales</taxon>
        <taxon>Microbacteriaceae</taxon>
        <taxon>Agromyces</taxon>
    </lineage>
</organism>
<dbReference type="PROSITE" id="PS50893">
    <property type="entry name" value="ABC_TRANSPORTER_2"/>
    <property type="match status" value="1"/>
</dbReference>
<evidence type="ECO:0000256" key="4">
    <source>
        <dbReference type="ARBA" id="ARBA00022840"/>
    </source>
</evidence>
<sequence>MTHGAAHGYPISASDLTIEYPPHGASPAYVAVRGFTLDVAPGEVVGLLGAAGSGKSTVANVLAGDHLHDTHRAAPVITGGEATVLGYRMRGLSRRKAVELAFDVGHLAQDGAMTLSPDRTVAEIVGEPVLLRDHRYSRRSLTAKVAAMVDAVRLPLHMMPKFPYELSGGQRQRVALARALILEPTLLIADDPTAGIDVTVRDAVVDLIGEIQRERAFSALIVSHDLAVLDRIADRIAVLDHGEMVALGTLEEVLDDPIHPYVKRLSEAYFRDLPEELLDDATA</sequence>
<proteinExistence type="inferred from homology"/>
<dbReference type="InterPro" id="IPR027417">
    <property type="entry name" value="P-loop_NTPase"/>
</dbReference>
<feature type="domain" description="ABC transporter" evidence="5">
    <location>
        <begin position="11"/>
        <end position="266"/>
    </location>
</feature>
<dbReference type="PANTHER" id="PTHR43776:SF7">
    <property type="entry name" value="D,D-DIPEPTIDE TRANSPORT ATP-BINDING PROTEIN DDPF-RELATED"/>
    <property type="match status" value="1"/>
</dbReference>
<keyword evidence="3" id="KW-0547">Nucleotide-binding</keyword>
<dbReference type="PROSITE" id="PS00211">
    <property type="entry name" value="ABC_TRANSPORTER_1"/>
    <property type="match status" value="1"/>
</dbReference>
<accession>A0A9W6D0K3</accession>
<evidence type="ECO:0000256" key="2">
    <source>
        <dbReference type="ARBA" id="ARBA00022448"/>
    </source>
</evidence>
<comment type="similarity">
    <text evidence="1">Belongs to the ABC transporter superfamily.</text>
</comment>
<protein>
    <recommendedName>
        <fullName evidence="5">ABC transporter domain-containing protein</fullName>
    </recommendedName>
</protein>
<dbReference type="Proteomes" id="UP001144396">
    <property type="component" value="Unassembled WGS sequence"/>
</dbReference>
<dbReference type="InterPro" id="IPR050319">
    <property type="entry name" value="ABC_transp_ATP-bind"/>
</dbReference>
<dbReference type="PANTHER" id="PTHR43776">
    <property type="entry name" value="TRANSPORT ATP-BINDING PROTEIN"/>
    <property type="match status" value="1"/>
</dbReference>
<evidence type="ECO:0000259" key="5">
    <source>
        <dbReference type="PROSITE" id="PS50893"/>
    </source>
</evidence>
<dbReference type="Pfam" id="PF00005">
    <property type="entry name" value="ABC_tran"/>
    <property type="match status" value="1"/>
</dbReference>
<dbReference type="Gene3D" id="3.40.50.300">
    <property type="entry name" value="P-loop containing nucleotide triphosphate hydrolases"/>
    <property type="match status" value="1"/>
</dbReference>
<evidence type="ECO:0000256" key="1">
    <source>
        <dbReference type="ARBA" id="ARBA00005417"/>
    </source>
</evidence>
<evidence type="ECO:0000256" key="3">
    <source>
        <dbReference type="ARBA" id="ARBA00022741"/>
    </source>
</evidence>